<dbReference type="EMBL" id="JACHGG010000011">
    <property type="protein sequence ID" value="MBB6061360.1"/>
    <property type="molecule type" value="Genomic_DNA"/>
</dbReference>
<dbReference type="RefSeq" id="WP_183405494.1">
    <property type="nucleotide sequence ID" value="NZ_JACHGG010000011.1"/>
</dbReference>
<evidence type="ECO:0000259" key="1">
    <source>
        <dbReference type="Pfam" id="PF21751"/>
    </source>
</evidence>
<gene>
    <name evidence="2" type="ORF">HNQ93_004239</name>
</gene>
<evidence type="ECO:0000313" key="2">
    <source>
        <dbReference type="EMBL" id="MBB6061360.1"/>
    </source>
</evidence>
<accession>A0A7W9T4G5</accession>
<dbReference type="Proteomes" id="UP000532746">
    <property type="component" value="Unassembled WGS sequence"/>
</dbReference>
<evidence type="ECO:0000313" key="3">
    <source>
        <dbReference type="Proteomes" id="UP000532746"/>
    </source>
</evidence>
<sequence length="411" mass="44962">MPPHYYPPDIARALQERWPAPAQPLLPAPLLTHLISVAYQASLLRDEGRLVQGQLLCIAPAEAVPADAGEPFVLPFATPHPCTEQEIRRLSPTVQRGSTALAVAPGPTGELQLWGLVLIGTEWENSFTLQDEAAGHQQTLLLHIRQPGSLSFFCGNTRVLTLQQGHIEGHGFLQFPMAWAAGHFGDLPTLPFQPPASPSAEWQAAAAEIAGTLALHVLRRILTTVRDAGHGGMVVLVSASGFEALSSETGVLWPKYRVAAHRSNEWFGQLMTEILTRLNGASGSLLSQFQQAPYTVLRTLERQVEELTHLLADLMAVDGALVLDKNFNILSFGTEIRVSSTSISHVYRALDMDAQQLRPERLDSGGTRHRAAYRLCQADARCLAIVVSQDGAVKFVRHREGKVIFWDQLAL</sequence>
<dbReference type="InterPro" id="IPR048551">
    <property type="entry name" value="DACNV"/>
</dbReference>
<feature type="domain" description="Probable sensor" evidence="1">
    <location>
        <begin position="23"/>
        <end position="117"/>
    </location>
</feature>
<name>A0A7W9T4G5_9BACT</name>
<proteinExistence type="predicted"/>
<comment type="caution">
    <text evidence="2">The sequence shown here is derived from an EMBL/GenBank/DDBJ whole genome shotgun (WGS) entry which is preliminary data.</text>
</comment>
<dbReference type="InterPro" id="IPR036888">
    <property type="entry name" value="DNA_integrity_DisA_N_sf"/>
</dbReference>
<protein>
    <recommendedName>
        <fullName evidence="1">Probable sensor domain-containing protein</fullName>
    </recommendedName>
</protein>
<reference evidence="2 3" key="1">
    <citation type="submission" date="2020-08" db="EMBL/GenBank/DDBJ databases">
        <title>Genomic Encyclopedia of Type Strains, Phase IV (KMG-IV): sequencing the most valuable type-strain genomes for metagenomic binning, comparative biology and taxonomic classification.</title>
        <authorList>
            <person name="Goeker M."/>
        </authorList>
    </citation>
    <scope>NUCLEOTIDE SEQUENCE [LARGE SCALE GENOMIC DNA]</scope>
    <source>
        <strain evidence="2 3">DSM 26718</strain>
    </source>
</reference>
<dbReference type="Pfam" id="PF21751">
    <property type="entry name" value="DACNV"/>
    <property type="match status" value="1"/>
</dbReference>
<dbReference type="SUPFAM" id="SSF143597">
    <property type="entry name" value="YojJ-like"/>
    <property type="match status" value="1"/>
</dbReference>
<dbReference type="Gene3D" id="3.40.1700.10">
    <property type="entry name" value="DNA integrity scanning protein, DisA, N-terminal domain"/>
    <property type="match status" value="1"/>
</dbReference>
<dbReference type="AlphaFoldDB" id="A0A7W9T4G5"/>
<keyword evidence="3" id="KW-1185">Reference proteome</keyword>
<organism evidence="2 3">
    <name type="scientific">Hymenobacter luteus</name>
    <dbReference type="NCBI Taxonomy" id="1411122"/>
    <lineage>
        <taxon>Bacteria</taxon>
        <taxon>Pseudomonadati</taxon>
        <taxon>Bacteroidota</taxon>
        <taxon>Cytophagia</taxon>
        <taxon>Cytophagales</taxon>
        <taxon>Hymenobacteraceae</taxon>
        <taxon>Hymenobacter</taxon>
    </lineage>
</organism>